<dbReference type="PANTHER" id="PTHR42971">
    <property type="entry name" value="TRNA (CYTIDINE(34)-2'-O)-METHYLTRANSFERASE"/>
    <property type="match status" value="1"/>
</dbReference>
<dbReference type="PIRSF" id="PIRSF029256">
    <property type="entry name" value="SpoU_TrmH_prd"/>
    <property type="match status" value="1"/>
</dbReference>
<evidence type="ECO:0000256" key="1">
    <source>
        <dbReference type="ARBA" id="ARBA00022490"/>
    </source>
</evidence>
<evidence type="ECO:0000259" key="8">
    <source>
        <dbReference type="Pfam" id="PF00588"/>
    </source>
</evidence>
<dbReference type="InterPro" id="IPR001537">
    <property type="entry name" value="SpoU_MeTrfase"/>
</dbReference>
<dbReference type="GO" id="GO:0141102">
    <property type="term" value="F:tRNA (5-carboxymethylaminomethyluridine(34)-2'-O)-methyltransferase activity"/>
    <property type="evidence" value="ECO:0007669"/>
    <property type="project" value="RHEA"/>
</dbReference>
<comment type="catalytic activity">
    <reaction evidence="6">
        <text>cytidine(34) in tRNA + S-adenosyl-L-methionine = 2'-O-methylcytidine(34) in tRNA + S-adenosyl-L-homocysteine + H(+)</text>
        <dbReference type="Rhea" id="RHEA:43084"/>
        <dbReference type="Rhea" id="RHEA-COMP:10331"/>
        <dbReference type="Rhea" id="RHEA-COMP:10332"/>
        <dbReference type="ChEBI" id="CHEBI:15378"/>
        <dbReference type="ChEBI" id="CHEBI:57856"/>
        <dbReference type="ChEBI" id="CHEBI:59789"/>
        <dbReference type="ChEBI" id="CHEBI:74495"/>
        <dbReference type="ChEBI" id="CHEBI:82748"/>
        <dbReference type="EC" id="2.1.1.207"/>
    </reaction>
</comment>
<dbReference type="GO" id="GO:0005737">
    <property type="term" value="C:cytoplasm"/>
    <property type="evidence" value="ECO:0007669"/>
    <property type="project" value="UniProtKB-SubCell"/>
</dbReference>
<comment type="function">
    <text evidence="6">Could methylate the ribose at the nucleotide 34 wobble position in tRNA.</text>
</comment>
<dbReference type="InterPro" id="IPR016914">
    <property type="entry name" value="TrmL"/>
</dbReference>
<dbReference type="AlphaFoldDB" id="D4H0Y4"/>
<feature type="binding site" evidence="6 7">
    <location>
        <position position="103"/>
    </location>
    <ligand>
        <name>S-adenosyl-L-methionine</name>
        <dbReference type="ChEBI" id="CHEBI:59789"/>
    </ligand>
</feature>
<dbReference type="GO" id="GO:0002130">
    <property type="term" value="P:wobble position ribose methylation"/>
    <property type="evidence" value="ECO:0007669"/>
    <property type="project" value="TreeGrafter"/>
</dbReference>
<keyword evidence="2 6" id="KW-0489">Methyltransferase</keyword>
<evidence type="ECO:0000313" key="10">
    <source>
        <dbReference type="Proteomes" id="UP000002012"/>
    </source>
</evidence>
<feature type="binding site" evidence="6 7">
    <location>
        <position position="124"/>
    </location>
    <ligand>
        <name>S-adenosyl-L-methionine</name>
        <dbReference type="ChEBI" id="CHEBI:59789"/>
    </ligand>
</feature>
<dbReference type="KEGG" id="dap:Dacet_1883"/>
<evidence type="ECO:0000256" key="3">
    <source>
        <dbReference type="ARBA" id="ARBA00022679"/>
    </source>
</evidence>
<comment type="subcellular location">
    <subcellularLocation>
        <location evidence="6">Cytoplasm</location>
    </subcellularLocation>
</comment>
<keyword evidence="5 6" id="KW-0819">tRNA processing</keyword>
<dbReference type="HAMAP" id="MF_01885">
    <property type="entry name" value="tRNA_methyltr_TrmL"/>
    <property type="match status" value="1"/>
</dbReference>
<dbReference type="Gene3D" id="3.40.1280.10">
    <property type="match status" value="1"/>
</dbReference>
<dbReference type="RefSeq" id="WP_013011157.1">
    <property type="nucleotide sequence ID" value="NC_013943.1"/>
</dbReference>
<dbReference type="GO" id="GO:0003723">
    <property type="term" value="F:RNA binding"/>
    <property type="evidence" value="ECO:0007669"/>
    <property type="project" value="InterPro"/>
</dbReference>
<dbReference type="FunCoup" id="D4H0Y4">
    <property type="interactions" value="229"/>
</dbReference>
<evidence type="ECO:0000256" key="2">
    <source>
        <dbReference type="ARBA" id="ARBA00022603"/>
    </source>
</evidence>
<protein>
    <recommendedName>
        <fullName evidence="6">Putative tRNA (cytidine(34)-2'-O)-methyltransferase</fullName>
        <ecNumber evidence="6">2.1.1.207</ecNumber>
    </recommendedName>
    <alternativeName>
        <fullName evidence="6">tRNA (cytidine/uridine-2'-O-)-methyltransferase</fullName>
    </alternativeName>
</protein>
<comment type="catalytic activity">
    <reaction evidence="6">
        <text>5-carboxymethylaminomethyluridine(34) in tRNA(Leu) + S-adenosyl-L-methionine = 5-carboxymethylaminomethyl-2'-O-methyluridine(34) in tRNA(Leu) + S-adenosyl-L-homocysteine + H(+)</text>
        <dbReference type="Rhea" id="RHEA:43088"/>
        <dbReference type="Rhea" id="RHEA-COMP:10333"/>
        <dbReference type="Rhea" id="RHEA-COMP:10334"/>
        <dbReference type="ChEBI" id="CHEBI:15378"/>
        <dbReference type="ChEBI" id="CHEBI:57856"/>
        <dbReference type="ChEBI" id="CHEBI:59789"/>
        <dbReference type="ChEBI" id="CHEBI:74508"/>
        <dbReference type="ChEBI" id="CHEBI:74511"/>
        <dbReference type="EC" id="2.1.1.207"/>
    </reaction>
</comment>
<dbReference type="Pfam" id="PF00588">
    <property type="entry name" value="SpoU_methylase"/>
    <property type="match status" value="1"/>
</dbReference>
<feature type="domain" description="tRNA/rRNA methyltransferase SpoU type" evidence="8">
    <location>
        <begin position="2"/>
        <end position="142"/>
    </location>
</feature>
<evidence type="ECO:0000313" key="9">
    <source>
        <dbReference type="EMBL" id="ADD68647.1"/>
    </source>
</evidence>
<feature type="binding site" evidence="6 7">
    <location>
        <position position="80"/>
    </location>
    <ligand>
        <name>S-adenosyl-L-methionine</name>
        <dbReference type="ChEBI" id="CHEBI:59789"/>
    </ligand>
</feature>
<keyword evidence="4 6" id="KW-0949">S-adenosyl-L-methionine</keyword>
<sequence length="169" mass="19140">MLNIVLYEPEIPQNTGNIGRFCVGTESRLILVGKLGFSLDDKHVKRAGLDYWQNVNLMQLPSLEAFYEEFPNDKHPYAFLSKFASRVYTEIPHENDNLMLIFGRETSGLPESVEKDHPDSLFRIPATGKVRSFNLSNSVALVGFDIIRRRGFPGLDAEWKGESTGEIYA</sequence>
<evidence type="ECO:0000256" key="6">
    <source>
        <dbReference type="HAMAP-Rule" id="MF_01885"/>
    </source>
</evidence>
<evidence type="ECO:0000256" key="5">
    <source>
        <dbReference type="ARBA" id="ARBA00022694"/>
    </source>
</evidence>
<dbReference type="EC" id="2.1.1.207" evidence="6"/>
<dbReference type="CDD" id="cd18094">
    <property type="entry name" value="SpoU-like_TrmL"/>
    <property type="match status" value="1"/>
</dbReference>
<dbReference type="EMBL" id="CP001968">
    <property type="protein sequence ID" value="ADD68647.1"/>
    <property type="molecule type" value="Genomic_DNA"/>
</dbReference>
<dbReference type="SUPFAM" id="SSF75217">
    <property type="entry name" value="alpha/beta knot"/>
    <property type="match status" value="1"/>
</dbReference>
<dbReference type="PaxDb" id="522772-Dacet_1883"/>
<keyword evidence="10" id="KW-1185">Reference proteome</keyword>
<dbReference type="OrthoDB" id="9789043at2"/>
<dbReference type="GO" id="GO:0141098">
    <property type="term" value="F:tRNA (cytidine(34)-2'-O)-methyltransferase activity"/>
    <property type="evidence" value="ECO:0007669"/>
    <property type="project" value="RHEA"/>
</dbReference>
<feature type="binding site" evidence="6 7">
    <location>
        <position position="132"/>
    </location>
    <ligand>
        <name>S-adenosyl-L-methionine</name>
        <dbReference type="ChEBI" id="CHEBI:59789"/>
    </ligand>
</feature>
<evidence type="ECO:0000256" key="7">
    <source>
        <dbReference type="PIRSR" id="PIRSR029256-1"/>
    </source>
</evidence>
<comment type="similarity">
    <text evidence="6">Belongs to the class IV-like SAM-binding methyltransferase superfamily. RNA methyltransferase TrmH family. TrmL subfamily.</text>
</comment>
<dbReference type="STRING" id="522772.Dacet_1883"/>
<gene>
    <name evidence="9" type="ordered locus">Dacet_1883</name>
</gene>
<dbReference type="HOGENOM" id="CLU_110125_0_0_0"/>
<accession>D4H0Y4</accession>
<name>D4H0Y4_DENA2</name>
<dbReference type="Proteomes" id="UP000002012">
    <property type="component" value="Chromosome"/>
</dbReference>
<dbReference type="InterPro" id="IPR029026">
    <property type="entry name" value="tRNA_m1G_MTases_N"/>
</dbReference>
<keyword evidence="3 6" id="KW-0808">Transferase</keyword>
<keyword evidence="1 6" id="KW-0963">Cytoplasm</keyword>
<dbReference type="eggNOG" id="COG0219">
    <property type="taxonomic scope" value="Bacteria"/>
</dbReference>
<evidence type="ECO:0000256" key="4">
    <source>
        <dbReference type="ARBA" id="ARBA00022691"/>
    </source>
</evidence>
<dbReference type="InterPro" id="IPR029028">
    <property type="entry name" value="Alpha/beta_knot_MTases"/>
</dbReference>
<organism evidence="9 10">
    <name type="scientific">Denitrovibrio acetiphilus (strain DSM 12809 / NBRC 114555 / N2460)</name>
    <dbReference type="NCBI Taxonomy" id="522772"/>
    <lineage>
        <taxon>Bacteria</taxon>
        <taxon>Pseudomonadati</taxon>
        <taxon>Deferribacterota</taxon>
        <taxon>Deferribacteres</taxon>
        <taxon>Deferribacterales</taxon>
        <taxon>Geovibrionaceae</taxon>
        <taxon>Denitrovibrio</taxon>
    </lineage>
</organism>
<reference evidence="9 10" key="1">
    <citation type="journal article" date="2010" name="Stand. Genomic Sci.">
        <title>Complete genome sequence of Denitrovibrio acetiphilus type strain (N2460).</title>
        <authorList>
            <person name="Kiss H."/>
            <person name="Lang E."/>
            <person name="Lapidus A."/>
            <person name="Copeland A."/>
            <person name="Nolan M."/>
            <person name="Glavina Del Rio T."/>
            <person name="Chen F."/>
            <person name="Lucas S."/>
            <person name="Tice H."/>
            <person name="Cheng J.F."/>
            <person name="Han C."/>
            <person name="Goodwin L."/>
            <person name="Pitluck S."/>
            <person name="Liolios K."/>
            <person name="Pati A."/>
            <person name="Ivanova N."/>
            <person name="Mavromatis K."/>
            <person name="Chen A."/>
            <person name="Palaniappan K."/>
            <person name="Land M."/>
            <person name="Hauser L."/>
            <person name="Chang Y.J."/>
            <person name="Jeffries C.D."/>
            <person name="Detter J.C."/>
            <person name="Brettin T."/>
            <person name="Spring S."/>
            <person name="Rohde M."/>
            <person name="Goker M."/>
            <person name="Woyke T."/>
            <person name="Bristow J."/>
            <person name="Eisen J.A."/>
            <person name="Markowitz V."/>
            <person name="Hugenholtz P."/>
            <person name="Kyrpides N.C."/>
            <person name="Klenk H.P."/>
        </authorList>
    </citation>
    <scope>NUCLEOTIDE SEQUENCE [LARGE SCALE GENOMIC DNA]</scope>
    <source>
        <strain evidence="10">DSM 12809 / NBRC 114555 / N2460</strain>
    </source>
</reference>
<dbReference type="InParanoid" id="D4H0Y4"/>
<dbReference type="PANTHER" id="PTHR42971:SF1">
    <property type="entry name" value="TRNA (CYTIDINE(34)-2'-O)-METHYLTRANSFERASE"/>
    <property type="match status" value="1"/>
</dbReference>
<proteinExistence type="inferred from homology"/>